<dbReference type="PANTHER" id="PTHR33931">
    <property type="entry name" value="HOLIN-LIKE PROTEIN CIDA-RELATED"/>
    <property type="match status" value="1"/>
</dbReference>
<reference evidence="7 8" key="1">
    <citation type="submission" date="2016-11" db="EMBL/GenBank/DDBJ databases">
        <authorList>
            <person name="Jaros S."/>
            <person name="Januszkiewicz K."/>
            <person name="Wedrychowicz H."/>
        </authorList>
    </citation>
    <scope>NUCLEOTIDE SEQUENCE [LARGE SCALE GENOMIC DNA]</scope>
    <source>
        <strain evidence="7 8">DSM 2631</strain>
    </source>
</reference>
<protein>
    <submittedName>
        <fullName evidence="7">Holin-like protein</fullName>
    </submittedName>
</protein>
<keyword evidence="3 6" id="KW-0812">Transmembrane</keyword>
<evidence type="ECO:0000256" key="3">
    <source>
        <dbReference type="ARBA" id="ARBA00022692"/>
    </source>
</evidence>
<dbReference type="OrthoDB" id="3176438at2"/>
<evidence type="ECO:0000313" key="8">
    <source>
        <dbReference type="Proteomes" id="UP000184035"/>
    </source>
</evidence>
<feature type="transmembrane region" description="Helical" evidence="6">
    <location>
        <begin position="59"/>
        <end position="81"/>
    </location>
</feature>
<feature type="transmembrane region" description="Helical" evidence="6">
    <location>
        <begin position="30"/>
        <end position="47"/>
    </location>
</feature>
<evidence type="ECO:0000256" key="4">
    <source>
        <dbReference type="ARBA" id="ARBA00022989"/>
    </source>
</evidence>
<dbReference type="EMBL" id="FQVM01000014">
    <property type="protein sequence ID" value="SHE85237.1"/>
    <property type="molecule type" value="Genomic_DNA"/>
</dbReference>
<dbReference type="STRING" id="1533.SAMN05443638_11438"/>
<dbReference type="RefSeq" id="WP_072896156.1">
    <property type="nucleotide sequence ID" value="NZ_FQVM01000014.1"/>
</dbReference>
<dbReference type="Pfam" id="PF03788">
    <property type="entry name" value="LrgA"/>
    <property type="match status" value="1"/>
</dbReference>
<dbReference type="Proteomes" id="UP000184035">
    <property type="component" value="Unassembled WGS sequence"/>
</dbReference>
<feature type="transmembrane region" description="Helical" evidence="6">
    <location>
        <begin position="87"/>
        <end position="111"/>
    </location>
</feature>
<keyword evidence="2" id="KW-1003">Cell membrane</keyword>
<dbReference type="InterPro" id="IPR005538">
    <property type="entry name" value="LrgA/CidA"/>
</dbReference>
<keyword evidence="8" id="KW-1185">Reference proteome</keyword>
<evidence type="ECO:0000313" key="7">
    <source>
        <dbReference type="EMBL" id="SHE85237.1"/>
    </source>
</evidence>
<gene>
    <name evidence="7" type="ORF">SAMN05443638_11438</name>
</gene>
<dbReference type="GO" id="GO:0005886">
    <property type="term" value="C:plasma membrane"/>
    <property type="evidence" value="ECO:0007669"/>
    <property type="project" value="UniProtKB-SubCell"/>
</dbReference>
<dbReference type="AlphaFoldDB" id="A0A1M4WVQ3"/>
<keyword evidence="4 6" id="KW-1133">Transmembrane helix</keyword>
<evidence type="ECO:0000256" key="6">
    <source>
        <dbReference type="SAM" id="Phobius"/>
    </source>
</evidence>
<sequence>MKLFRELIIILSIYLIGEFVSYIFHLPVPGNIIGMILLLVLLMTKKIKVSAIETVSNFFLDHLAFFFIPAGVGLISSFGILKSAWAKLLIVCILTTMIVIAITGLVVQFLVERKKS</sequence>
<evidence type="ECO:0000256" key="5">
    <source>
        <dbReference type="ARBA" id="ARBA00023136"/>
    </source>
</evidence>
<comment type="subcellular location">
    <subcellularLocation>
        <location evidence="1">Cell membrane</location>
        <topology evidence="1">Multi-pass membrane protein</topology>
    </subcellularLocation>
</comment>
<evidence type="ECO:0000256" key="2">
    <source>
        <dbReference type="ARBA" id="ARBA00022475"/>
    </source>
</evidence>
<accession>A0A1M4WVQ3</accession>
<organism evidence="7 8">
    <name type="scientific">Clostridium fallax</name>
    <dbReference type="NCBI Taxonomy" id="1533"/>
    <lineage>
        <taxon>Bacteria</taxon>
        <taxon>Bacillati</taxon>
        <taxon>Bacillota</taxon>
        <taxon>Clostridia</taxon>
        <taxon>Eubacteriales</taxon>
        <taxon>Clostridiaceae</taxon>
        <taxon>Clostridium</taxon>
    </lineage>
</organism>
<keyword evidence="5 6" id="KW-0472">Membrane</keyword>
<name>A0A1M4WVQ3_9CLOT</name>
<dbReference type="PANTHER" id="PTHR33931:SF2">
    <property type="entry name" value="HOLIN-LIKE PROTEIN CIDA"/>
    <property type="match status" value="1"/>
</dbReference>
<evidence type="ECO:0000256" key="1">
    <source>
        <dbReference type="ARBA" id="ARBA00004651"/>
    </source>
</evidence>
<proteinExistence type="predicted"/>